<name>A0A816YKM9_BRANA</name>
<dbReference type="AlphaFoldDB" id="A0A816YKM9"/>
<protein>
    <submittedName>
        <fullName evidence="2">(rape) hypothetical protein</fullName>
    </submittedName>
</protein>
<evidence type="ECO:0000313" key="2">
    <source>
        <dbReference type="EMBL" id="CAF2160919.1"/>
    </source>
</evidence>
<feature type="compositionally biased region" description="Gly residues" evidence="1">
    <location>
        <begin position="38"/>
        <end position="49"/>
    </location>
</feature>
<gene>
    <name evidence="2" type="ORF">DARMORV10_A07P12460.1</name>
</gene>
<feature type="region of interest" description="Disordered" evidence="1">
    <location>
        <begin position="1"/>
        <end position="49"/>
    </location>
</feature>
<sequence length="225" mass="25433">MGCCESMCPGEHQPLEKDGAQPTQVTENHHGGVTTADNGGGDGGVAGGGGIPSFSEFSFSDLKAATNNFSSDNIVSEMEFVEREKWSLWRDRRHNMKSMIDRNNRENLSSLLIRISPKMKQPNSGKKRTVEVEERELIEQGNHQKQRCIKLGRTRRKAADNTREGNGRETAKWARDRTEEKQYLTKKKDLEFYKEDVENSFTIVFVQSDVVWLRSGSSSFLGSQQ</sequence>
<accession>A0A816YKM9</accession>
<evidence type="ECO:0000256" key="1">
    <source>
        <dbReference type="SAM" id="MobiDB-lite"/>
    </source>
</evidence>
<organism evidence="2">
    <name type="scientific">Brassica napus</name>
    <name type="common">Rape</name>
    <dbReference type="NCBI Taxonomy" id="3708"/>
    <lineage>
        <taxon>Eukaryota</taxon>
        <taxon>Viridiplantae</taxon>
        <taxon>Streptophyta</taxon>
        <taxon>Embryophyta</taxon>
        <taxon>Tracheophyta</taxon>
        <taxon>Spermatophyta</taxon>
        <taxon>Magnoliopsida</taxon>
        <taxon>eudicotyledons</taxon>
        <taxon>Gunneridae</taxon>
        <taxon>Pentapetalae</taxon>
        <taxon>rosids</taxon>
        <taxon>malvids</taxon>
        <taxon>Brassicales</taxon>
        <taxon>Brassicaceae</taxon>
        <taxon>Brassiceae</taxon>
        <taxon>Brassica</taxon>
    </lineage>
</organism>
<proteinExistence type="predicted"/>
<dbReference type="Proteomes" id="UP001295469">
    <property type="component" value="Chromosome A07"/>
</dbReference>
<reference evidence="2" key="1">
    <citation type="submission" date="2021-01" db="EMBL/GenBank/DDBJ databases">
        <authorList>
            <consortium name="Genoscope - CEA"/>
            <person name="William W."/>
        </authorList>
    </citation>
    <scope>NUCLEOTIDE SEQUENCE</scope>
</reference>
<dbReference type="EMBL" id="HG994361">
    <property type="protein sequence ID" value="CAF2160919.1"/>
    <property type="molecule type" value="Genomic_DNA"/>
</dbReference>